<name>A0A7Y3SX04_9CLOT</name>
<evidence type="ECO:0000313" key="2">
    <source>
        <dbReference type="Proteomes" id="UP000531659"/>
    </source>
</evidence>
<dbReference type="InterPro" id="IPR038765">
    <property type="entry name" value="Papain-like_cys_pep_sf"/>
</dbReference>
<dbReference type="RefSeq" id="WP_171297580.1">
    <property type="nucleotide sequence ID" value="NZ_CP077615.1"/>
</dbReference>
<protein>
    <submittedName>
        <fullName evidence="1">Uncharacterized protein</fullName>
    </submittedName>
</protein>
<dbReference type="AlphaFoldDB" id="A0A7Y3SX04"/>
<comment type="caution">
    <text evidence="1">The sequence shown here is derived from an EMBL/GenBank/DDBJ whole genome shotgun (WGS) entry which is preliminary data.</text>
</comment>
<proteinExistence type="predicted"/>
<organism evidence="1 2">
    <name type="scientific">Clostridium estertheticum</name>
    <dbReference type="NCBI Taxonomy" id="238834"/>
    <lineage>
        <taxon>Bacteria</taxon>
        <taxon>Bacillati</taxon>
        <taxon>Bacillota</taxon>
        <taxon>Clostridia</taxon>
        <taxon>Eubacteriales</taxon>
        <taxon>Clostridiaceae</taxon>
        <taxon>Clostridium</taxon>
    </lineage>
</organism>
<dbReference type="SUPFAM" id="SSF54001">
    <property type="entry name" value="Cysteine proteinases"/>
    <property type="match status" value="1"/>
</dbReference>
<dbReference type="EMBL" id="JABEYB010000009">
    <property type="protein sequence ID" value="NNU76899.1"/>
    <property type="molecule type" value="Genomic_DNA"/>
</dbReference>
<reference evidence="1 2" key="1">
    <citation type="submission" date="2020-05" db="EMBL/GenBank/DDBJ databases">
        <title>Complete genome of Clostridium estertheticum subspecies estertheticum, isolated from Vacuum packed lamb meat from New Zealand imported to Switzerland.</title>
        <authorList>
            <person name="Wambui J."/>
            <person name="Stevens M.J.A."/>
            <person name="Stephan R."/>
        </authorList>
    </citation>
    <scope>NUCLEOTIDE SEQUENCE [LARGE SCALE GENOMIC DNA]</scope>
    <source>
        <strain evidence="1 2">CEST001</strain>
    </source>
</reference>
<evidence type="ECO:0000313" key="1">
    <source>
        <dbReference type="EMBL" id="NNU76899.1"/>
    </source>
</evidence>
<sequence length="226" mass="26417">MEKYVYVIISRTPTSTGKIVRKFLKEKYNHASISLDKNLSQMYSFCRLSVSNPLVGGIVRESAFTLTIGLKENVPIKIYRIPVTAEKYELISKFVYGVYNDTEVYYYNFLQAIGLINNKRHAIYKTYICTEFVMEALRQAGISLTTLEPYQITPTDICRIMGEFICYSGNLDDYPFRIQIKTKNDELFFCKTGFFYEGLHTIKHFWMVVSRDRNSKRVSKSKRSRI</sequence>
<gene>
    <name evidence="1" type="ORF">HLQ16_13220</name>
</gene>
<dbReference type="GeneID" id="83591896"/>
<dbReference type="Proteomes" id="UP000531659">
    <property type="component" value="Unassembled WGS sequence"/>
</dbReference>
<accession>A0A7Y3SX04</accession>
<dbReference type="Gene3D" id="3.90.1720.10">
    <property type="entry name" value="endopeptidase domain like (from Nostoc punctiforme)"/>
    <property type="match status" value="1"/>
</dbReference>